<comment type="caution">
    <text evidence="2">The sequence shown here is derived from an EMBL/GenBank/DDBJ whole genome shotgun (WGS) entry which is preliminary data.</text>
</comment>
<dbReference type="InterPro" id="IPR002575">
    <property type="entry name" value="Aminoglycoside_PTrfase"/>
</dbReference>
<protein>
    <recommendedName>
        <fullName evidence="1">Aminoglycoside phosphotransferase domain-containing protein</fullName>
    </recommendedName>
</protein>
<dbReference type="Gene3D" id="3.90.1200.10">
    <property type="match status" value="1"/>
</dbReference>
<name>A0A0M1N1R1_9BACL</name>
<sequence>MTIAKPNDDYTQVIQEMLEIAGEHGVNLNPIGIEMNESGMDFLVGFAEEAKTGARWILRKPRRMDVLERADNEARVLKLIKPHLPVDVPDWRIYTPELIAYPLLDGQPAASVSMEGYAWNMDSENPGEPFVHSLAEALVALHGIDHEAARAAGLRVKTPREVREETARNMEDIKSRLGVSDALWERWQKWLGEDSYWPTHSALIHGDLHPPHILLDERVQVTGLLDWTESEVASSAKDFVLYYAIYGEHNLRALLERYEQAGGKVWPRMFDHIVEQHAAYPVLIAQFALLTGQEEYMAMARNALGLNEQASSN</sequence>
<dbReference type="Proteomes" id="UP000036932">
    <property type="component" value="Unassembled WGS sequence"/>
</dbReference>
<organism evidence="2 3">
    <name type="scientific">Paenibacillus solani</name>
    <dbReference type="NCBI Taxonomy" id="1705565"/>
    <lineage>
        <taxon>Bacteria</taxon>
        <taxon>Bacillati</taxon>
        <taxon>Bacillota</taxon>
        <taxon>Bacilli</taxon>
        <taxon>Bacillales</taxon>
        <taxon>Paenibacillaceae</taxon>
        <taxon>Paenibacillus</taxon>
    </lineage>
</organism>
<dbReference type="EMBL" id="LIUT01000008">
    <property type="protein sequence ID" value="KOR76101.1"/>
    <property type="molecule type" value="Genomic_DNA"/>
</dbReference>
<evidence type="ECO:0000313" key="3">
    <source>
        <dbReference type="Proteomes" id="UP000036932"/>
    </source>
</evidence>
<proteinExistence type="predicted"/>
<dbReference type="PATRIC" id="fig|1705565.3.peg.1410"/>
<dbReference type="InterPro" id="IPR051678">
    <property type="entry name" value="AGP_Transferase"/>
</dbReference>
<dbReference type="Gene3D" id="3.30.200.20">
    <property type="entry name" value="Phosphorylase Kinase, domain 1"/>
    <property type="match status" value="1"/>
</dbReference>
<dbReference type="Pfam" id="PF01636">
    <property type="entry name" value="APH"/>
    <property type="match status" value="1"/>
</dbReference>
<reference evidence="3" key="1">
    <citation type="submission" date="2015-08" db="EMBL/GenBank/DDBJ databases">
        <title>Genome sequencing project for genomic taxonomy and phylogenomics of Bacillus-like bacteria.</title>
        <authorList>
            <person name="Liu B."/>
            <person name="Wang J."/>
            <person name="Zhu Y."/>
            <person name="Liu G."/>
            <person name="Chen Q."/>
            <person name="Chen Z."/>
            <person name="Lan J."/>
            <person name="Che J."/>
            <person name="Ge C."/>
            <person name="Shi H."/>
            <person name="Pan Z."/>
            <person name="Liu X."/>
        </authorList>
    </citation>
    <scope>NUCLEOTIDE SEQUENCE [LARGE SCALE GENOMIC DNA]</scope>
    <source>
        <strain evidence="3">FJAT-22460</strain>
    </source>
</reference>
<keyword evidence="3" id="KW-1185">Reference proteome</keyword>
<dbReference type="PANTHER" id="PTHR21310">
    <property type="entry name" value="AMINOGLYCOSIDE PHOSPHOTRANSFERASE-RELATED-RELATED"/>
    <property type="match status" value="1"/>
</dbReference>
<dbReference type="RefSeq" id="WP_054405266.1">
    <property type="nucleotide sequence ID" value="NZ_LIUT01000008.1"/>
</dbReference>
<dbReference type="PANTHER" id="PTHR21310:SF15">
    <property type="entry name" value="AMINOGLYCOSIDE PHOSPHOTRANSFERASE DOMAIN-CONTAINING PROTEIN"/>
    <property type="match status" value="1"/>
</dbReference>
<dbReference type="AlphaFoldDB" id="A0A0M1N1R1"/>
<evidence type="ECO:0000313" key="2">
    <source>
        <dbReference type="EMBL" id="KOR76101.1"/>
    </source>
</evidence>
<gene>
    <name evidence="2" type="ORF">AM231_26045</name>
</gene>
<feature type="domain" description="Aminoglycoside phosphotransferase" evidence="1">
    <location>
        <begin position="36"/>
        <end position="269"/>
    </location>
</feature>
<dbReference type="OrthoDB" id="3806873at2"/>
<dbReference type="CDD" id="cd05152">
    <property type="entry name" value="MPH2"/>
    <property type="match status" value="1"/>
</dbReference>
<dbReference type="InterPro" id="IPR011009">
    <property type="entry name" value="Kinase-like_dom_sf"/>
</dbReference>
<accession>A0A0M1N1R1</accession>
<dbReference type="SUPFAM" id="SSF56112">
    <property type="entry name" value="Protein kinase-like (PK-like)"/>
    <property type="match status" value="1"/>
</dbReference>
<evidence type="ECO:0000259" key="1">
    <source>
        <dbReference type="Pfam" id="PF01636"/>
    </source>
</evidence>